<feature type="non-terminal residue" evidence="5">
    <location>
        <position position="1"/>
    </location>
</feature>
<evidence type="ECO:0000256" key="1">
    <source>
        <dbReference type="ARBA" id="ARBA00012513"/>
    </source>
</evidence>
<dbReference type="InterPro" id="IPR011009">
    <property type="entry name" value="Kinase-like_dom_sf"/>
</dbReference>
<evidence type="ECO:0000256" key="2">
    <source>
        <dbReference type="ARBA" id="ARBA00047899"/>
    </source>
</evidence>
<comment type="caution">
    <text evidence="5">The sequence shown here is derived from an EMBL/GenBank/DDBJ whole genome shotgun (WGS) entry which is preliminary data.</text>
</comment>
<dbReference type="Proteomes" id="UP000784919">
    <property type="component" value="Unassembled WGS sequence"/>
</dbReference>
<comment type="catalytic activity">
    <reaction evidence="3">
        <text>L-seryl-[protein] + ATP = O-phospho-L-seryl-[protein] + ADP + H(+)</text>
        <dbReference type="Rhea" id="RHEA:17989"/>
        <dbReference type="Rhea" id="RHEA-COMP:9863"/>
        <dbReference type="Rhea" id="RHEA-COMP:11604"/>
        <dbReference type="ChEBI" id="CHEBI:15378"/>
        <dbReference type="ChEBI" id="CHEBI:29999"/>
        <dbReference type="ChEBI" id="CHEBI:30616"/>
        <dbReference type="ChEBI" id="CHEBI:83421"/>
        <dbReference type="ChEBI" id="CHEBI:456216"/>
        <dbReference type="EC" id="2.7.11.1"/>
    </reaction>
</comment>
<proteinExistence type="predicted"/>
<protein>
    <recommendedName>
        <fullName evidence="1">non-specific serine/threonine protein kinase</fullName>
        <ecNumber evidence="1">2.7.11.1</ecNumber>
    </recommendedName>
</protein>
<dbReference type="Pfam" id="PF01636">
    <property type="entry name" value="APH"/>
    <property type="match status" value="1"/>
</dbReference>
<sequence>YLAKAYASWEQVEDAVSAMKFASQLGIHVPHVHRIVVHDDDFYCIMDRIPGRTLDVAWHELGWLSSLRLAFQLRRVVHRLRSAVSTSSGSLPTGRSESYYLDDWFRLPDRATIHHVYGFLNFWASFPGLVHEIKKTPAEHATCARPMFLHNRPFVFTHHDLAPRNMILDPEGQLRIVDWDLAGFYPESFEYGGMHNFIESGWTRCARWRWNLFAWIAGGLYDKEFRWLEIIRSRFTHFGAGRRCNMRAGGYASATRWPDN</sequence>
<reference evidence="5" key="1">
    <citation type="journal article" date="2020" name="bioRxiv">
        <title>Whole genome comparisons of ergot fungi reveals the divergence and evolution of species within the genus Claviceps are the result of varying mechanisms driving genome evolution and host range expansion.</title>
        <authorList>
            <person name="Wyka S.A."/>
            <person name="Mondo S.J."/>
            <person name="Liu M."/>
            <person name="Dettman J."/>
            <person name="Nalam V."/>
            <person name="Broders K.D."/>
        </authorList>
    </citation>
    <scope>NUCLEOTIDE SEQUENCE</scope>
    <source>
        <strain evidence="5">CCC 1102</strain>
    </source>
</reference>
<evidence type="ECO:0000313" key="5">
    <source>
        <dbReference type="EMBL" id="KAG5954411.1"/>
    </source>
</evidence>
<comment type="catalytic activity">
    <reaction evidence="2">
        <text>L-threonyl-[protein] + ATP = O-phospho-L-threonyl-[protein] + ADP + H(+)</text>
        <dbReference type="Rhea" id="RHEA:46608"/>
        <dbReference type="Rhea" id="RHEA-COMP:11060"/>
        <dbReference type="Rhea" id="RHEA-COMP:11605"/>
        <dbReference type="ChEBI" id="CHEBI:15378"/>
        <dbReference type="ChEBI" id="CHEBI:30013"/>
        <dbReference type="ChEBI" id="CHEBI:30616"/>
        <dbReference type="ChEBI" id="CHEBI:61977"/>
        <dbReference type="ChEBI" id="CHEBI:456216"/>
        <dbReference type="EC" id="2.7.11.1"/>
    </reaction>
</comment>
<dbReference type="SUPFAM" id="SSF56112">
    <property type="entry name" value="Protein kinase-like (PK-like)"/>
    <property type="match status" value="1"/>
</dbReference>
<dbReference type="PANTHER" id="PTHR21310:SF39">
    <property type="entry name" value="AMINOGLYCOSIDE PHOSPHOTRANSFERASE DOMAIN-CONTAINING PROTEIN"/>
    <property type="match status" value="1"/>
</dbReference>
<evidence type="ECO:0000259" key="4">
    <source>
        <dbReference type="Pfam" id="PF01636"/>
    </source>
</evidence>
<dbReference type="AlphaFoldDB" id="A0A9P7SK53"/>
<evidence type="ECO:0000256" key="3">
    <source>
        <dbReference type="ARBA" id="ARBA00048679"/>
    </source>
</evidence>
<evidence type="ECO:0000313" key="6">
    <source>
        <dbReference type="Proteomes" id="UP000784919"/>
    </source>
</evidence>
<gene>
    <name evidence="5" type="ORF">E4U56_007902</name>
</gene>
<dbReference type="PANTHER" id="PTHR21310">
    <property type="entry name" value="AMINOGLYCOSIDE PHOSPHOTRANSFERASE-RELATED-RELATED"/>
    <property type="match status" value="1"/>
</dbReference>
<dbReference type="EC" id="2.7.11.1" evidence="1"/>
<dbReference type="OrthoDB" id="4177236at2759"/>
<dbReference type="EMBL" id="SRPS01000828">
    <property type="protein sequence ID" value="KAG5954411.1"/>
    <property type="molecule type" value="Genomic_DNA"/>
</dbReference>
<feature type="domain" description="Aminoglycoside phosphotransferase" evidence="4">
    <location>
        <begin position="10"/>
        <end position="200"/>
    </location>
</feature>
<name>A0A9P7SK53_9HYPO</name>
<dbReference type="Gene3D" id="3.90.1200.10">
    <property type="match status" value="1"/>
</dbReference>
<dbReference type="PROSITE" id="PS00109">
    <property type="entry name" value="PROTEIN_KINASE_TYR"/>
    <property type="match status" value="1"/>
</dbReference>
<dbReference type="InterPro" id="IPR008266">
    <property type="entry name" value="Tyr_kinase_AS"/>
</dbReference>
<dbReference type="InterPro" id="IPR051678">
    <property type="entry name" value="AGP_Transferase"/>
</dbReference>
<organism evidence="5 6">
    <name type="scientific">Claviceps arundinis</name>
    <dbReference type="NCBI Taxonomy" id="1623583"/>
    <lineage>
        <taxon>Eukaryota</taxon>
        <taxon>Fungi</taxon>
        <taxon>Dikarya</taxon>
        <taxon>Ascomycota</taxon>
        <taxon>Pezizomycotina</taxon>
        <taxon>Sordariomycetes</taxon>
        <taxon>Hypocreomycetidae</taxon>
        <taxon>Hypocreales</taxon>
        <taxon>Clavicipitaceae</taxon>
        <taxon>Claviceps</taxon>
    </lineage>
</organism>
<dbReference type="GO" id="GO:0004674">
    <property type="term" value="F:protein serine/threonine kinase activity"/>
    <property type="evidence" value="ECO:0007669"/>
    <property type="project" value="UniProtKB-EC"/>
</dbReference>
<accession>A0A9P7SK53</accession>
<dbReference type="InterPro" id="IPR002575">
    <property type="entry name" value="Aminoglycoside_PTrfase"/>
</dbReference>